<evidence type="ECO:0000256" key="2">
    <source>
        <dbReference type="ARBA" id="ARBA00022692"/>
    </source>
</evidence>
<dbReference type="PROSITE" id="PS51846">
    <property type="entry name" value="CNNM"/>
    <property type="match status" value="1"/>
</dbReference>
<dbReference type="FunFam" id="3.10.580.10:FF:000002">
    <property type="entry name" value="Magnesium/cobalt efflux protein CorC"/>
    <property type="match status" value="1"/>
</dbReference>
<dbReference type="Gene3D" id="3.10.580.10">
    <property type="entry name" value="CBS-domain"/>
    <property type="match status" value="1"/>
</dbReference>
<sequence>MIYIPTLVILFILSALFSGSETALFSLSKIQIKRINTRYPAAGKTISGLLMHPRTTLTTILIGNMLVNVTASGMLSTFFIEVFHDRGIGISIGVMTFLLLVFGELTPKSFAIRNAEVFSAIIARPLFWFAKIAFPVRWILSLVTNLFYYAIVGKKTKKQPFITQSELETLVSIGEKEGIVGKDEKHMIQTVFDMGKRDVEQIMVPRVDMVVASAKISADEFEKLIEQSKHSKIPVYGSTIDEIIGVIYAKQFVLDKKEPWLSFIKPVLFVPQTKKIDELMVEFQTSKIYIAIVVDEYGGTAGLVTMDDILEEIVGEIRDEYDKDERLFQEVEPGVFKVNGKMTLHDLKEDLGIDAESQEAETVGGFIMQLFERIPKQNDTVKYKDFTFIVDEVKKNRIQQATIKKNKGQV</sequence>
<dbReference type="InterPro" id="IPR002550">
    <property type="entry name" value="CNNM"/>
</dbReference>
<dbReference type="InterPro" id="IPR044751">
    <property type="entry name" value="Ion_transp-like_CBS"/>
</dbReference>
<evidence type="ECO:0000256" key="6">
    <source>
        <dbReference type="ARBA" id="ARBA00023136"/>
    </source>
</evidence>
<dbReference type="SMART" id="SM01091">
    <property type="entry name" value="CorC_HlyC"/>
    <property type="match status" value="1"/>
</dbReference>
<accession>A0A2J0LJE1</accession>
<feature type="domain" description="CBS" evidence="10">
    <location>
        <begin position="263"/>
        <end position="320"/>
    </location>
</feature>
<dbReference type="PANTHER" id="PTHR22777">
    <property type="entry name" value="HEMOLYSIN-RELATED"/>
    <property type="match status" value="1"/>
</dbReference>
<dbReference type="Gene3D" id="3.30.465.10">
    <property type="match status" value="1"/>
</dbReference>
<protein>
    <submittedName>
        <fullName evidence="12">Hemolysin</fullName>
    </submittedName>
</protein>
<dbReference type="Pfam" id="PF03471">
    <property type="entry name" value="CorC_HlyC"/>
    <property type="match status" value="1"/>
</dbReference>
<keyword evidence="4 8" id="KW-1133">Transmembrane helix</keyword>
<evidence type="ECO:0000256" key="1">
    <source>
        <dbReference type="ARBA" id="ARBA00004141"/>
    </source>
</evidence>
<feature type="transmembrane region" description="Helical" evidence="9">
    <location>
        <begin position="87"/>
        <end position="106"/>
    </location>
</feature>
<name>A0A2J0LJE1_9BACT</name>
<dbReference type="InterPro" id="IPR036318">
    <property type="entry name" value="FAD-bd_PCMH-like_sf"/>
</dbReference>
<gene>
    <name evidence="12" type="ORF">COW11_04660</name>
</gene>
<dbReference type="SUPFAM" id="SSF54631">
    <property type="entry name" value="CBS-domain pair"/>
    <property type="match status" value="1"/>
</dbReference>
<evidence type="ECO:0000259" key="11">
    <source>
        <dbReference type="PROSITE" id="PS51846"/>
    </source>
</evidence>
<comment type="caution">
    <text evidence="12">The sequence shown here is derived from an EMBL/GenBank/DDBJ whole genome shotgun (WGS) entry which is preliminary data.</text>
</comment>
<keyword evidence="2 8" id="KW-0812">Transmembrane</keyword>
<reference evidence="12 13" key="1">
    <citation type="submission" date="2017-09" db="EMBL/GenBank/DDBJ databases">
        <title>Depth-based differentiation of microbial function through sediment-hosted aquifers and enrichment of novel symbionts in the deep terrestrial subsurface.</title>
        <authorList>
            <person name="Probst A.J."/>
            <person name="Ladd B."/>
            <person name="Jarett J.K."/>
            <person name="Geller-Mcgrath D.E."/>
            <person name="Sieber C.M."/>
            <person name="Emerson J.B."/>
            <person name="Anantharaman K."/>
            <person name="Thomas B.C."/>
            <person name="Malmstrom R."/>
            <person name="Stieglmeier M."/>
            <person name="Klingl A."/>
            <person name="Woyke T."/>
            <person name="Ryan C.M."/>
            <person name="Banfield J.F."/>
        </authorList>
    </citation>
    <scope>NUCLEOTIDE SEQUENCE [LARGE SCALE GENOMIC DNA]</scope>
    <source>
        <strain evidence="12">CG12_big_fil_rev_8_21_14_0_65_43_15</strain>
    </source>
</reference>
<dbReference type="InterPro" id="IPR005170">
    <property type="entry name" value="Transptr-assoc_dom"/>
</dbReference>
<dbReference type="InterPro" id="IPR016169">
    <property type="entry name" value="FAD-bd_PCMH_sub2"/>
</dbReference>
<evidence type="ECO:0000256" key="5">
    <source>
        <dbReference type="ARBA" id="ARBA00023122"/>
    </source>
</evidence>
<dbReference type="CDD" id="cd04590">
    <property type="entry name" value="CBS_pair_CorC_HlyC_assoc"/>
    <property type="match status" value="1"/>
</dbReference>
<evidence type="ECO:0000259" key="10">
    <source>
        <dbReference type="PROSITE" id="PS51371"/>
    </source>
</evidence>
<keyword evidence="6 8" id="KW-0472">Membrane</keyword>
<evidence type="ECO:0000256" key="9">
    <source>
        <dbReference type="SAM" id="Phobius"/>
    </source>
</evidence>
<feature type="transmembrane region" description="Helical" evidence="9">
    <location>
        <begin position="126"/>
        <end position="151"/>
    </location>
</feature>
<dbReference type="InterPro" id="IPR000644">
    <property type="entry name" value="CBS_dom"/>
</dbReference>
<dbReference type="GO" id="GO:0005886">
    <property type="term" value="C:plasma membrane"/>
    <property type="evidence" value="ECO:0007669"/>
    <property type="project" value="TreeGrafter"/>
</dbReference>
<evidence type="ECO:0000313" key="12">
    <source>
        <dbReference type="EMBL" id="PIW66160.1"/>
    </source>
</evidence>
<feature type="transmembrane region" description="Helical" evidence="9">
    <location>
        <begin position="57"/>
        <end position="80"/>
    </location>
</feature>
<evidence type="ECO:0000313" key="13">
    <source>
        <dbReference type="Proteomes" id="UP000231267"/>
    </source>
</evidence>
<organism evidence="12 13">
    <name type="scientific">Candidatus Taenaricola geysiri</name>
    <dbReference type="NCBI Taxonomy" id="1974752"/>
    <lineage>
        <taxon>Bacteria</taxon>
        <taxon>Pseudomonadati</taxon>
        <taxon>Candidatus Omnitrophota</taxon>
        <taxon>Candidatus Taenaricola</taxon>
    </lineage>
</organism>
<dbReference type="EMBL" id="PFGP01000107">
    <property type="protein sequence ID" value="PIW66160.1"/>
    <property type="molecule type" value="Genomic_DNA"/>
</dbReference>
<dbReference type="PROSITE" id="PS51371">
    <property type="entry name" value="CBS"/>
    <property type="match status" value="1"/>
</dbReference>
<evidence type="ECO:0000256" key="7">
    <source>
        <dbReference type="PROSITE-ProRule" id="PRU00703"/>
    </source>
</evidence>
<dbReference type="PANTHER" id="PTHR22777:SF17">
    <property type="entry name" value="UPF0053 PROTEIN SLL0260"/>
    <property type="match status" value="1"/>
</dbReference>
<dbReference type="Pfam" id="PF01595">
    <property type="entry name" value="CNNM"/>
    <property type="match status" value="1"/>
</dbReference>
<dbReference type="AlphaFoldDB" id="A0A2J0LJE1"/>
<keyword evidence="5 7" id="KW-0129">CBS domain</keyword>
<dbReference type="Pfam" id="PF00571">
    <property type="entry name" value="CBS"/>
    <property type="match status" value="1"/>
</dbReference>
<dbReference type="InterPro" id="IPR046342">
    <property type="entry name" value="CBS_dom_sf"/>
</dbReference>
<comment type="subcellular location">
    <subcellularLocation>
        <location evidence="1">Membrane</location>
        <topology evidence="1">Multi-pass membrane protein</topology>
    </subcellularLocation>
</comment>
<dbReference type="GO" id="GO:0050660">
    <property type="term" value="F:flavin adenine dinucleotide binding"/>
    <property type="evidence" value="ECO:0007669"/>
    <property type="project" value="InterPro"/>
</dbReference>
<dbReference type="Proteomes" id="UP000231267">
    <property type="component" value="Unassembled WGS sequence"/>
</dbReference>
<feature type="domain" description="CNNM transmembrane" evidence="11">
    <location>
        <begin position="1"/>
        <end position="184"/>
    </location>
</feature>
<dbReference type="SUPFAM" id="SSF56176">
    <property type="entry name" value="FAD-binding/transporter-associated domain-like"/>
    <property type="match status" value="1"/>
</dbReference>
<evidence type="ECO:0000256" key="4">
    <source>
        <dbReference type="ARBA" id="ARBA00022989"/>
    </source>
</evidence>
<keyword evidence="3" id="KW-0677">Repeat</keyword>
<evidence type="ECO:0000256" key="8">
    <source>
        <dbReference type="PROSITE-ProRule" id="PRU01193"/>
    </source>
</evidence>
<evidence type="ECO:0000256" key="3">
    <source>
        <dbReference type="ARBA" id="ARBA00022737"/>
    </source>
</evidence>
<proteinExistence type="predicted"/>